<keyword evidence="2 3" id="KW-0802">TPR repeat</keyword>
<name>A0A453JGJ0_AEGTS</name>
<keyword evidence="1" id="KW-0677">Repeat</keyword>
<evidence type="ECO:0000256" key="3">
    <source>
        <dbReference type="PROSITE-ProRule" id="PRU00339"/>
    </source>
</evidence>
<reference evidence="4" key="5">
    <citation type="journal article" date="2021" name="G3 (Bethesda)">
        <title>Aegilops tauschii genome assembly Aet v5.0 features greater sequence contiguity and improved annotation.</title>
        <authorList>
            <person name="Wang L."/>
            <person name="Zhu T."/>
            <person name="Rodriguez J.C."/>
            <person name="Deal K.R."/>
            <person name="Dubcovsky J."/>
            <person name="McGuire P.E."/>
            <person name="Lux T."/>
            <person name="Spannagl M."/>
            <person name="Mayer K.F.X."/>
            <person name="Baldrich P."/>
            <person name="Meyers B.C."/>
            <person name="Huo N."/>
            <person name="Gu Y.Q."/>
            <person name="Zhou H."/>
            <person name="Devos K.M."/>
            <person name="Bennetzen J.L."/>
            <person name="Unver T."/>
            <person name="Budak H."/>
            <person name="Gulick P.J."/>
            <person name="Galiba G."/>
            <person name="Kalapos B."/>
            <person name="Nelson D.R."/>
            <person name="Li P."/>
            <person name="You F.M."/>
            <person name="Luo M.C."/>
            <person name="Dvorak J."/>
        </authorList>
    </citation>
    <scope>NUCLEOTIDE SEQUENCE [LARGE SCALE GENOMIC DNA]</scope>
    <source>
        <strain evidence="4">cv. AL8/78</strain>
    </source>
</reference>
<dbReference type="STRING" id="200361.A0A453JGJ0"/>
<proteinExistence type="predicted"/>
<organism evidence="4 5">
    <name type="scientific">Aegilops tauschii subsp. strangulata</name>
    <name type="common">Goatgrass</name>
    <dbReference type="NCBI Taxonomy" id="200361"/>
    <lineage>
        <taxon>Eukaryota</taxon>
        <taxon>Viridiplantae</taxon>
        <taxon>Streptophyta</taxon>
        <taxon>Embryophyta</taxon>
        <taxon>Tracheophyta</taxon>
        <taxon>Spermatophyta</taxon>
        <taxon>Magnoliopsida</taxon>
        <taxon>Liliopsida</taxon>
        <taxon>Poales</taxon>
        <taxon>Poaceae</taxon>
        <taxon>BOP clade</taxon>
        <taxon>Pooideae</taxon>
        <taxon>Triticodae</taxon>
        <taxon>Triticeae</taxon>
        <taxon>Triticinae</taxon>
        <taxon>Aegilops</taxon>
    </lineage>
</organism>
<evidence type="ECO:0000313" key="4">
    <source>
        <dbReference type="EnsemblPlants" id="AET5Gv20024200.1"/>
    </source>
</evidence>
<evidence type="ECO:0000256" key="1">
    <source>
        <dbReference type="ARBA" id="ARBA00022737"/>
    </source>
</evidence>
<dbReference type="EnsemblPlants" id="AET5Gv20024200.1">
    <property type="protein sequence ID" value="AET5Gv20024200.1"/>
    <property type="gene ID" value="AET5Gv20024200"/>
</dbReference>
<reference evidence="5" key="1">
    <citation type="journal article" date="2014" name="Science">
        <title>Ancient hybridizations among the ancestral genomes of bread wheat.</title>
        <authorList>
            <consortium name="International Wheat Genome Sequencing Consortium,"/>
            <person name="Marcussen T."/>
            <person name="Sandve S.R."/>
            <person name="Heier L."/>
            <person name="Spannagl M."/>
            <person name="Pfeifer M."/>
            <person name="Jakobsen K.S."/>
            <person name="Wulff B.B."/>
            <person name="Steuernagel B."/>
            <person name="Mayer K.F."/>
            <person name="Olsen O.A."/>
        </authorList>
    </citation>
    <scope>NUCLEOTIDE SEQUENCE [LARGE SCALE GENOMIC DNA]</scope>
    <source>
        <strain evidence="5">cv. AL8/78</strain>
    </source>
</reference>
<reference evidence="4" key="4">
    <citation type="submission" date="2019-03" db="UniProtKB">
        <authorList>
            <consortium name="EnsemblPlants"/>
        </authorList>
    </citation>
    <scope>IDENTIFICATION</scope>
</reference>
<reference evidence="4" key="3">
    <citation type="journal article" date="2017" name="Nature">
        <title>Genome sequence of the progenitor of the wheat D genome Aegilops tauschii.</title>
        <authorList>
            <person name="Luo M.C."/>
            <person name="Gu Y.Q."/>
            <person name="Puiu D."/>
            <person name="Wang H."/>
            <person name="Twardziok S.O."/>
            <person name="Deal K.R."/>
            <person name="Huo N."/>
            <person name="Zhu T."/>
            <person name="Wang L."/>
            <person name="Wang Y."/>
            <person name="McGuire P.E."/>
            <person name="Liu S."/>
            <person name="Long H."/>
            <person name="Ramasamy R.K."/>
            <person name="Rodriguez J.C."/>
            <person name="Van S.L."/>
            <person name="Yuan L."/>
            <person name="Wang Z."/>
            <person name="Xia Z."/>
            <person name="Xiao L."/>
            <person name="Anderson O.D."/>
            <person name="Ouyang S."/>
            <person name="Liang Y."/>
            <person name="Zimin A.V."/>
            <person name="Pertea G."/>
            <person name="Qi P."/>
            <person name="Bennetzen J.L."/>
            <person name="Dai X."/>
            <person name="Dawson M.W."/>
            <person name="Muller H.G."/>
            <person name="Kugler K."/>
            <person name="Rivarola-Duarte L."/>
            <person name="Spannagl M."/>
            <person name="Mayer K.F.X."/>
            <person name="Lu F.H."/>
            <person name="Bevan M.W."/>
            <person name="Leroy P."/>
            <person name="Li P."/>
            <person name="You F.M."/>
            <person name="Sun Q."/>
            <person name="Liu Z."/>
            <person name="Lyons E."/>
            <person name="Wicker T."/>
            <person name="Salzberg S.L."/>
            <person name="Devos K.M."/>
            <person name="Dvorak J."/>
        </authorList>
    </citation>
    <scope>NUCLEOTIDE SEQUENCE [LARGE SCALE GENOMIC DNA]</scope>
    <source>
        <strain evidence="4">cv. AL8/78</strain>
    </source>
</reference>
<dbReference type="Proteomes" id="UP000015105">
    <property type="component" value="Chromosome 5D"/>
</dbReference>
<dbReference type="InterPro" id="IPR019734">
    <property type="entry name" value="TPR_rpt"/>
</dbReference>
<dbReference type="SUPFAM" id="SSF48452">
    <property type="entry name" value="TPR-like"/>
    <property type="match status" value="1"/>
</dbReference>
<dbReference type="GO" id="GO:0051879">
    <property type="term" value="F:Hsp90 protein binding"/>
    <property type="evidence" value="ECO:0007669"/>
    <property type="project" value="TreeGrafter"/>
</dbReference>
<evidence type="ECO:0000256" key="2">
    <source>
        <dbReference type="ARBA" id="ARBA00022803"/>
    </source>
</evidence>
<dbReference type="PROSITE" id="PS50005">
    <property type="entry name" value="TPR"/>
    <property type="match status" value="1"/>
</dbReference>
<dbReference type="PANTHER" id="PTHR22904">
    <property type="entry name" value="TPR REPEAT CONTAINING PROTEIN"/>
    <property type="match status" value="1"/>
</dbReference>
<evidence type="ECO:0000313" key="5">
    <source>
        <dbReference type="Proteomes" id="UP000015105"/>
    </source>
</evidence>
<dbReference type="AlphaFoldDB" id="A0A453JGJ0"/>
<accession>A0A453JGJ0</accession>
<keyword evidence="5" id="KW-1185">Reference proteome</keyword>
<reference evidence="5" key="2">
    <citation type="journal article" date="2017" name="Nat. Plants">
        <title>The Aegilops tauschii genome reveals multiple impacts of transposons.</title>
        <authorList>
            <person name="Zhao G."/>
            <person name="Zou C."/>
            <person name="Li K."/>
            <person name="Wang K."/>
            <person name="Li T."/>
            <person name="Gao L."/>
            <person name="Zhang X."/>
            <person name="Wang H."/>
            <person name="Yang Z."/>
            <person name="Liu X."/>
            <person name="Jiang W."/>
            <person name="Mao L."/>
            <person name="Kong X."/>
            <person name="Jiao Y."/>
            <person name="Jia J."/>
        </authorList>
    </citation>
    <scope>NUCLEOTIDE SEQUENCE [LARGE SCALE GENOMIC DNA]</scope>
    <source>
        <strain evidence="5">cv. AL8/78</strain>
    </source>
</reference>
<sequence>MGDGQRAFDDAAKCKRLLPKWEEVNYRQGTALVFMKEYAAAHSALPRALELDPESEETEKLF</sequence>
<dbReference type="InterPro" id="IPR011990">
    <property type="entry name" value="TPR-like_helical_dom_sf"/>
</dbReference>
<protein>
    <submittedName>
        <fullName evidence="4">Uncharacterized protein</fullName>
    </submittedName>
</protein>
<dbReference type="Gramene" id="AET5Gv20024200.1">
    <property type="protein sequence ID" value="AET5Gv20024200.1"/>
    <property type="gene ID" value="AET5Gv20024200"/>
</dbReference>
<feature type="repeat" description="TPR" evidence="3">
    <location>
        <begin position="22"/>
        <end position="55"/>
    </location>
</feature>
<dbReference type="PANTHER" id="PTHR22904:SF523">
    <property type="entry name" value="STRESS-INDUCED-PHOSPHOPROTEIN 1"/>
    <property type="match status" value="1"/>
</dbReference>
<dbReference type="Gene3D" id="1.25.40.10">
    <property type="entry name" value="Tetratricopeptide repeat domain"/>
    <property type="match status" value="1"/>
</dbReference>